<dbReference type="AlphaFoldDB" id="A0A0F4GMK8"/>
<accession>A0A0F4GMK8</accession>
<dbReference type="SUPFAM" id="SSF50630">
    <property type="entry name" value="Acid proteases"/>
    <property type="match status" value="1"/>
</dbReference>
<evidence type="ECO:0000256" key="1">
    <source>
        <dbReference type="SAM" id="MobiDB-lite"/>
    </source>
</evidence>
<evidence type="ECO:0000313" key="2">
    <source>
        <dbReference type="EMBL" id="KJX97415.1"/>
    </source>
</evidence>
<keyword evidence="3" id="KW-1185">Reference proteome</keyword>
<organism evidence="2 3">
    <name type="scientific">Zymoseptoria brevis</name>
    <dbReference type="NCBI Taxonomy" id="1047168"/>
    <lineage>
        <taxon>Eukaryota</taxon>
        <taxon>Fungi</taxon>
        <taxon>Dikarya</taxon>
        <taxon>Ascomycota</taxon>
        <taxon>Pezizomycotina</taxon>
        <taxon>Dothideomycetes</taxon>
        <taxon>Dothideomycetidae</taxon>
        <taxon>Mycosphaerellales</taxon>
        <taxon>Mycosphaerellaceae</taxon>
        <taxon>Zymoseptoria</taxon>
    </lineage>
</organism>
<dbReference type="Gene3D" id="2.40.70.10">
    <property type="entry name" value="Acid Proteases"/>
    <property type="match status" value="1"/>
</dbReference>
<protein>
    <submittedName>
        <fullName evidence="2">Uncharacterized protein</fullName>
    </submittedName>
</protein>
<feature type="region of interest" description="Disordered" evidence="1">
    <location>
        <begin position="554"/>
        <end position="590"/>
    </location>
</feature>
<dbReference type="InterPro" id="IPR021109">
    <property type="entry name" value="Peptidase_aspartic_dom_sf"/>
</dbReference>
<gene>
    <name evidence="2" type="ORF">TI39_contig494g00004</name>
</gene>
<feature type="region of interest" description="Disordered" evidence="1">
    <location>
        <begin position="269"/>
        <end position="318"/>
    </location>
</feature>
<feature type="compositionally biased region" description="Low complexity" evidence="1">
    <location>
        <begin position="280"/>
        <end position="310"/>
    </location>
</feature>
<feature type="region of interest" description="Disordered" evidence="1">
    <location>
        <begin position="229"/>
        <end position="254"/>
    </location>
</feature>
<name>A0A0F4GMK8_9PEZI</name>
<dbReference type="Proteomes" id="UP000033647">
    <property type="component" value="Unassembled WGS sequence"/>
</dbReference>
<feature type="region of interest" description="Disordered" evidence="1">
    <location>
        <begin position="120"/>
        <end position="141"/>
    </location>
</feature>
<feature type="compositionally biased region" description="Basic and acidic residues" evidence="1">
    <location>
        <begin position="120"/>
        <end position="129"/>
    </location>
</feature>
<proteinExistence type="predicted"/>
<dbReference type="OrthoDB" id="4774312at2759"/>
<comment type="caution">
    <text evidence="2">The sequence shown here is derived from an EMBL/GenBank/DDBJ whole genome shotgun (WGS) entry which is preliminary data.</text>
</comment>
<feature type="compositionally biased region" description="Acidic residues" evidence="1">
    <location>
        <begin position="561"/>
        <end position="590"/>
    </location>
</feature>
<dbReference type="STRING" id="1047168.A0A0F4GMK8"/>
<dbReference type="EMBL" id="LAFY01000486">
    <property type="protein sequence ID" value="KJX97415.1"/>
    <property type="molecule type" value="Genomic_DNA"/>
</dbReference>
<feature type="compositionally biased region" description="Basic and acidic residues" evidence="1">
    <location>
        <begin position="229"/>
        <end position="241"/>
    </location>
</feature>
<sequence>MDAQAEERRADVASGRFIPFTATAASAGAQQTQQRQAGANVIYTGTSQSTPQSITEQELLADLKFYPTPAASVNQVDTSNRITELYEETEEERELGRQLYGGMFEEVDVMDLAGWKRGRNEDDVGEREQPAAAASRNPAQLREQIRQEREEQEKLDGEARKHRARIERHGARPRPMVKKTSTRKQKALKPINAFIGKPPPAVSDVLDETYIEVPITWLAQWSRFFRDGAKSHLSQPRERRASTSKRRVRYDDEQDEDDLFDISAYIRAATNTPPPPASQPSPTSRPAASAAASAPQQAKAPQQAGPAQHAGGTILPTTPAQRRANLPFQASAMDMDDPDTLATTVSAMSIKAPAEETLEEIQADIMIIRASSKAAVEAISADILADIERWAKRNTEDEAFGLPTTLINIKTDQLVDIPRNQVLADTGADITLMYPHLRKAMNLPLHDSGTRFPSMSMSVAGGETCELPHFVVFDVHSQGVQRSTVAFVCPVEKTGSQKLLMILGLPLLHKLNAIINVREGTIQIGDPTHEKLVVLEAPAQPSVAPEIKVRAKDARMLFAPSDDESDSDEDEEMEDASNGEDSESSDEDFR</sequence>
<evidence type="ECO:0000313" key="3">
    <source>
        <dbReference type="Proteomes" id="UP000033647"/>
    </source>
</evidence>
<reference evidence="2 3" key="1">
    <citation type="submission" date="2015-03" db="EMBL/GenBank/DDBJ databases">
        <title>RNA-seq based gene annotation and comparative genomics of four Zymoseptoria species reveal species-specific pathogenicity related genes and transposable element activity.</title>
        <authorList>
            <person name="Grandaubert J."/>
            <person name="Bhattacharyya A."/>
            <person name="Stukenbrock E.H."/>
        </authorList>
    </citation>
    <scope>NUCLEOTIDE SEQUENCE [LARGE SCALE GENOMIC DNA]</scope>
    <source>
        <strain evidence="2 3">Zb18110</strain>
    </source>
</reference>